<proteinExistence type="predicted"/>
<dbReference type="EMBL" id="JAENIK010000009">
    <property type="protein sequence ID" value="MBK1815751.1"/>
    <property type="molecule type" value="Genomic_DNA"/>
</dbReference>
<accession>A0A934VBB3</accession>
<evidence type="ECO:0000313" key="3">
    <source>
        <dbReference type="Proteomes" id="UP000600139"/>
    </source>
</evidence>
<protein>
    <submittedName>
        <fullName evidence="2">Uncharacterized protein</fullName>
    </submittedName>
</protein>
<dbReference type="CDD" id="cd21631">
    <property type="entry name" value="RHH_CopG_NikR-like"/>
    <property type="match status" value="1"/>
</dbReference>
<evidence type="ECO:0000256" key="1">
    <source>
        <dbReference type="SAM" id="MobiDB-lite"/>
    </source>
</evidence>
<comment type="caution">
    <text evidence="2">The sequence shown here is derived from an EMBL/GenBank/DDBJ whole genome shotgun (WGS) entry which is preliminary data.</text>
</comment>
<dbReference type="Proteomes" id="UP000600139">
    <property type="component" value="Unassembled WGS sequence"/>
</dbReference>
<dbReference type="RefSeq" id="WP_200350708.1">
    <property type="nucleotide sequence ID" value="NZ_BAABHZ010000008.1"/>
</dbReference>
<gene>
    <name evidence="2" type="ORF">JIN84_08990</name>
</gene>
<sequence length="126" mass="14007">MKEPQPHDKPANSRNERPETSMRVTLSLGKDAYDRLDRLSRALSTYVPGGVSRSAVLRGLLEFAEEAALSVAETRLLMLNASINNPVGIPSPDFKPSADNRQPLVEEVKLWFDLKEKIFAQTKSAN</sequence>
<feature type="region of interest" description="Disordered" evidence="1">
    <location>
        <begin position="1"/>
        <end position="23"/>
    </location>
</feature>
<reference evidence="2" key="1">
    <citation type="submission" date="2021-01" db="EMBL/GenBank/DDBJ databases">
        <title>Modified the classification status of verrucomicrobia.</title>
        <authorList>
            <person name="Feng X."/>
        </authorList>
    </citation>
    <scope>NUCLEOTIDE SEQUENCE</scope>
    <source>
        <strain evidence="2">JCM 18052</strain>
    </source>
</reference>
<evidence type="ECO:0000313" key="2">
    <source>
        <dbReference type="EMBL" id="MBK1815751.1"/>
    </source>
</evidence>
<keyword evidence="3" id="KW-1185">Reference proteome</keyword>
<dbReference type="AlphaFoldDB" id="A0A934VBB3"/>
<organism evidence="2 3">
    <name type="scientific">Luteolibacter yonseiensis</name>
    <dbReference type="NCBI Taxonomy" id="1144680"/>
    <lineage>
        <taxon>Bacteria</taxon>
        <taxon>Pseudomonadati</taxon>
        <taxon>Verrucomicrobiota</taxon>
        <taxon>Verrucomicrobiia</taxon>
        <taxon>Verrucomicrobiales</taxon>
        <taxon>Verrucomicrobiaceae</taxon>
        <taxon>Luteolibacter</taxon>
    </lineage>
</organism>
<feature type="compositionally biased region" description="Basic and acidic residues" evidence="1">
    <location>
        <begin position="1"/>
        <end position="20"/>
    </location>
</feature>
<name>A0A934VBB3_9BACT</name>